<evidence type="ECO:0000256" key="5">
    <source>
        <dbReference type="ARBA" id="ARBA00022679"/>
    </source>
</evidence>
<evidence type="ECO:0000256" key="1">
    <source>
        <dbReference type="ARBA" id="ARBA00001957"/>
    </source>
</evidence>
<dbReference type="SMART" id="SM00823">
    <property type="entry name" value="PKS_PP"/>
    <property type="match status" value="2"/>
</dbReference>
<dbReference type="InterPro" id="IPR006162">
    <property type="entry name" value="Ppantetheine_attach_site"/>
</dbReference>
<keyword evidence="4" id="KW-0597">Phosphoprotein</keyword>
<sequence>MVSQQKLVDYLRRVTTELHDALRRLDAAEQRDAEPIAVVAMACRFPGQVRSPEDLWDLVGSGGDAIGAFPADRGWDTDRLFHPDPGHPGTSVATEGGFLDDATLFDPEFFGLSPREAVTLDPQQRQLLEVSWELLERAGIVPAALKGSRTGVYVGTALPGFGAPHVDHAAEGHLITGNAPSVLSGRVAYTLGLEGPALTIDTACSSSLVAVHLACTALRRGECTMALAGGVTVMALPSVFTEFSRQRGLAPDGRCKPFAAAADGTGFSEGVGLVLLERLSQARRAGHDVLALIRGSAVNSDGASNGLTAPNGPAQQRVIRQALESARLSATDVDAVEAHGTGTRLGDPIEARALLAEYGRGRGDDQPLRLGAVKSNLGHTQGAAGIAGLIKMVLALRNEHLPATLHVDRPTPDVDWDSGAVRLLTEPVPWPRGARPRRAAVSSFGISGTNAHLIIEEPPDPEPAPPPSAPALVAWPLSGRTPQALTAQAEALVRHLAAHPEADPAAVSFALSRTRTPFEHRAVLLGDRRDELHAGLAALAGEGRHRGLTRSGRAVRDGDTAVLFTGQGSQRPGMGQELWRAYPPFADAFDAACAHLDPLLGRSVRDLVCAPDEGELDRTRFAQAALFALEVALFRLAESAGITPGYLSGHSVGELVAAHVAGVLSLEDACTLVAARGSLMQSLPAGGAMAAVQATESEVRPLLAEREDRVSLAAVNGPASVVVSGAQRDVEEIAARLRGMGRKTRRLRVSHAFHSPLLDPMLDEFREVARALSYAPPRIPVVSNLTGELAEFEQLGDPEYWVRHVRQPVRFGDGVRTLNAEGVTRYLELGPAPVLTVMAQECLSAEQPAPATFVAALREGHPECRTFLTALAGLHVDGATADFAALLPSGARAVALPTYRFQRRHFRRPNPDGAAPTAAGVHAADHPLLATAVESATGDLLLTGHLSVRVHAWLADHDIAGAVPLPATAFLELALAAAAKARCDRIEDLALRTPLLLPAAGGVDVQVAVGVPEEDGGRAMVIYSRLEDEDAWVRHATGTLARAADAPPADTVTPWPPNDAGEIDVPLLYSRLAEQGYSYGPAFRGVHAAWRRGDELFADVRLDSAQHGDTRSYVAHPALLDAALHTIDELYLADGPAVRLPFSFGDVRVHATRGPSRLRVQITQTGPDEFTLRLTDYGGAPVLTIGRLRMRAMPIGQWAGLRRPAPTNLYSLAWRPMRAMPEVASPAGDWAVIGHHDLGLADVPTHPGLAALRASIAAGHPAPSVVIVDCPAAAAGDDVPAQVRSVTAHVLTVLQEWLADERLGTARLVIATRGAAAEPPDPVTAPVWGLVRAAQAEHPDRIALLDLDERAAPGVLRAAVAAGEPQAAVQAGTIVVPRLVETRIDSGVAPPPLDPDGTVLVTGGTGALGRAVARHLVTAHGVRHLLLASRRGGSVAVEEELGGLDADIRTAACDVTDEAALSALLDSIPAEHPLTAVIHAAGVVDDGVLTSLTPARLDTVFAPKVDGAWHLHRLTRRHDLTAFVLFSSAAGVIGSAGQGNYAAANTFLDALAAHRRAEGRPATSLAWGRWAADGGMADDIAATDSARIARSGIATMTLEQGLALLDAALGTDEPALLTARLDQVALRAEDAAESLSPVLRDLAHPSAPVRARPAVTSWSDRLAALPEAERDPAIRDIVREQLATVLAHSSPESIDLARAFQDLGFDSLTGLEFRNGLAAAVGIPLPATAIFDHPTPAALVRYLRARLPGAATARSVPAPAPIPPDEPVAIVGMACRYPGGVDSPEGLWDLVAGGVDAVGEFPSNRGWELGELFDPDPDRAGCSYVRAGGFLHDADQFDAGFFGVSPREALAMDPQQRLLLETAWQALERSGIAPATLRGTPTGVYVGVMYDDYGSRFLGRIPAEVEGRLMPGSLPSVVSGRLAYTFGFEGPALTVDTACSSSLVAMHLAGQALRQGECTLALAGGVTVMATPNTFVEFSRQRGLAGDGRCKAFAASADGTGWAEGVGVVVLERLSDARRLGHRVLAVVRGSAVNQDGASNGLTAPNGPAQERVIRQALANARLSPAEVDVVEAHGTGTTLGDPIEANALLSTYGQDRSGGAPLWLGSIKSNIGHTQAAAGVAGVIKMVMAMRWGRLPATLHVDAPSPHVDWSAGAVRLLTEARRWPRVDRPRRAGISSFGISGTNAHLILEQGPEQPERSPSPATDPPLPWTISGRDQQALRAQAHQLAGHLTTHAEQSASDIAWSLITTRAVFEHRAAILSRDPRAALSALARGEAHPDVVTGQAPPAGPGPVLVFPGQGSQWAGMGARLLEDSPVFAARINDCEQALSPYVDWSLTDMLRGDGTELTRVDVVQPVLWAIMVSLAAVWQHHGVTPAAVIGHSQGEIAAACVAGALTLDDAAKVVALRSKALRQLAGHGAMASIAAGAEPTTTLLAGIDGVSIAATNSPTTTVISGPTEQIATAVTTAHNEGLRARTIDVDYASHGPQIDHITDEITDALAGITAHPTDTTFYSTVTATPQDTTTLDTAYWIRNLRQPVRFADTITILLNHGHHTFIEVSPHPVLTPAIQECADHAGATVTTIATLHRDHGDHTQLTRALALAHCGGIPIDWTPWYPTALPSRTIDLPTYPFQRERYWLSAEKTPMRVTDLGLGATGHPVLEAAVEPADGTGCVLTGRVSRHRLPWLADHMIADTMLVPGAAQLEWVLRAADAVGCGGVAELVIHAPLTVPASAAVDVQVIVGAAGGDGRREVGVHSRVDHDAAWVRHATGALVPKPTAVSGPASGPWPPSGAEPVDTAGFYDATADVGYGYGPAFHGVRAVWRLGTDVLAELELPDAVADRDGFGIHPALLDAALHPLLLMGRFSDGTVWLPFSWSGVTLHADGATSARVRLSPLGDGLGDGVRLSVTDPTGVPVLDVASVVLREADRRQLAATRARGAGDVFAVEWVPVADPVAVAVDEAVVAEVATAEEARVRVRDWLAGPDGDARPLVVVTRGAVGDDPDPDAAAVWGLVRCAQAEHPGRFVLVDRDDAGDAGDAGLGPALGSGASQVVVRERRVLVPRLTRSGASRLLVPRVGERAWRLGMSGVSALDSVAVVGCPEVLAPLAPGTVRVAVHAAGLNFRDVLIALGMYPEADGVFGGTEGAGVVTEVGPGVTGVQVDDRVMGIFPGAFGPVAVADARMVVPVPDGWDFVRAAGVPVAFLTAWYGLVELAGLRAGESVLVHAATGGVGMAAVQIARHVGARVFATASPGKQALLAEMGIDEAHRGSTRDLEFEERFRGATGGRGVDVVLNALAGEFTDASLRLLASGGRFVEMGKTDIRVDPGVWYRAFDLVAGAGSESIAVMLGRLRDLLAQGVLAPLPVRSWPLARARDALRMMSQARHTGKVVLEVPAAFDPDGTVLITGGTGVLGRLVAAHLVERWGVRHLVLLSRRGMDAASVADLTARLGIDVAVVAADVADPVAVAEAVAGIDPAHPLTGVIHAAGVVDDGLVTGLTAERLAAVWRPKADGVAALHAATVGQRLSFFVVFSSVAGTVGSAGQAGYAAANAYCDAFIARRRAAGLAGQSIAWGLWSRASAMTGHLTDTDHARLQRGGFVPLRDEQGTALLDMAHEDGGAHLVAVNLDRWALAGLRPEEVPPMLRALVGPAAGGKRPLARSGETSADLTRRLAGMPGAERHRVLLNLVRSNAAAVLGHRHPDEVRADVPFKELGFDSLTAVELRNRLSAATGLRLPPALVFDYPQPAILAGQLLTRLQLDGAADGPADTVESILSDLGRVESALGALTLDQGGREQVGRRLRGLLARFDVDRAAPTAVDVETASDEEMFELIDKQLRSS</sequence>
<dbReference type="SUPFAM" id="SSF52151">
    <property type="entry name" value="FabD/lysophospholipase-like"/>
    <property type="match status" value="2"/>
</dbReference>
<dbReference type="PROSITE" id="PS52004">
    <property type="entry name" value="KS3_2"/>
    <property type="match status" value="2"/>
</dbReference>
<evidence type="ECO:0000256" key="4">
    <source>
        <dbReference type="ARBA" id="ARBA00022553"/>
    </source>
</evidence>
<dbReference type="InterPro" id="IPR014043">
    <property type="entry name" value="Acyl_transferase_dom"/>
</dbReference>
<evidence type="ECO:0000256" key="3">
    <source>
        <dbReference type="ARBA" id="ARBA00022450"/>
    </source>
</evidence>
<dbReference type="Pfam" id="PF14765">
    <property type="entry name" value="PS-DH"/>
    <property type="match status" value="2"/>
</dbReference>
<evidence type="ECO:0000313" key="13">
    <source>
        <dbReference type="EMBL" id="UWZ39299.1"/>
    </source>
</evidence>
<evidence type="ECO:0000256" key="8">
    <source>
        <dbReference type="ARBA" id="ARBA00023315"/>
    </source>
</evidence>
<feature type="active site" description="Proton acceptor; for dehydratase activity" evidence="9">
    <location>
        <position position="2690"/>
    </location>
</feature>
<keyword evidence="7" id="KW-0511">Multifunctional enzyme</keyword>
<feature type="domain" description="Ketosynthase family 3 (KS3)" evidence="11">
    <location>
        <begin position="33"/>
        <end position="457"/>
    </location>
</feature>
<evidence type="ECO:0000256" key="2">
    <source>
        <dbReference type="ARBA" id="ARBA00004792"/>
    </source>
</evidence>
<proteinExistence type="predicted"/>
<evidence type="ECO:0000256" key="6">
    <source>
        <dbReference type="ARBA" id="ARBA00023194"/>
    </source>
</evidence>
<dbReference type="PANTHER" id="PTHR43775">
    <property type="entry name" value="FATTY ACID SYNTHASE"/>
    <property type="match status" value="1"/>
</dbReference>
<dbReference type="CDD" id="cd05195">
    <property type="entry name" value="enoyl_red"/>
    <property type="match status" value="1"/>
</dbReference>
<dbReference type="InterPro" id="IPR015083">
    <property type="entry name" value="NorB/c/GfsB-D-like_docking"/>
</dbReference>
<dbReference type="PANTHER" id="PTHR43775:SF51">
    <property type="entry name" value="INACTIVE PHENOLPHTHIOCEROL SYNTHESIS POLYKETIDE SYNTHASE TYPE I PKS1-RELATED"/>
    <property type="match status" value="1"/>
</dbReference>
<dbReference type="SUPFAM" id="SSF47336">
    <property type="entry name" value="ACP-like"/>
    <property type="match status" value="2"/>
</dbReference>
<dbReference type="SUPFAM" id="SSF50129">
    <property type="entry name" value="GroES-like"/>
    <property type="match status" value="1"/>
</dbReference>
<accession>A0ABY5ZG95</accession>
<dbReference type="Pfam" id="PF00109">
    <property type="entry name" value="ketoacyl-synt"/>
    <property type="match status" value="2"/>
</dbReference>
<keyword evidence="6" id="KW-0045">Antibiotic biosynthesis</keyword>
<dbReference type="Pfam" id="PF00550">
    <property type="entry name" value="PP-binding"/>
    <property type="match status" value="2"/>
</dbReference>
<evidence type="ECO:0000256" key="7">
    <source>
        <dbReference type="ARBA" id="ARBA00023268"/>
    </source>
</evidence>
<feature type="domain" description="Ketosynthase family 3 (KS3)" evidence="11">
    <location>
        <begin position="1765"/>
        <end position="2192"/>
    </location>
</feature>
<dbReference type="Pfam" id="PF22953">
    <property type="entry name" value="SpnB_Rossmann"/>
    <property type="match status" value="2"/>
</dbReference>
<dbReference type="InterPro" id="IPR011032">
    <property type="entry name" value="GroES-like_sf"/>
</dbReference>
<evidence type="ECO:0000259" key="12">
    <source>
        <dbReference type="PROSITE" id="PS52019"/>
    </source>
</evidence>
<dbReference type="InterPro" id="IPR013968">
    <property type="entry name" value="PKS_KR"/>
</dbReference>
<dbReference type="InterPro" id="IPR036736">
    <property type="entry name" value="ACP-like_sf"/>
</dbReference>
<dbReference type="InterPro" id="IPR057326">
    <property type="entry name" value="KR_dom"/>
</dbReference>
<dbReference type="Pfam" id="PF08659">
    <property type="entry name" value="KR"/>
    <property type="match status" value="2"/>
</dbReference>
<comment type="pathway">
    <text evidence="2">Antibiotic biosynthesis.</text>
</comment>
<dbReference type="EMBL" id="CP073721">
    <property type="protein sequence ID" value="UWZ39299.1"/>
    <property type="molecule type" value="Genomic_DNA"/>
</dbReference>
<dbReference type="InterPro" id="IPR049900">
    <property type="entry name" value="PKS_mFAS_DH"/>
</dbReference>
<dbReference type="Gene3D" id="3.90.180.10">
    <property type="entry name" value="Medium-chain alcohol dehydrogenases, catalytic domain"/>
    <property type="match status" value="1"/>
</dbReference>
<dbReference type="InterPro" id="IPR016039">
    <property type="entry name" value="Thiolase-like"/>
</dbReference>
<dbReference type="InterPro" id="IPR032821">
    <property type="entry name" value="PKS_assoc"/>
</dbReference>
<dbReference type="SMART" id="SM00825">
    <property type="entry name" value="PKS_KS"/>
    <property type="match status" value="2"/>
</dbReference>
<dbReference type="SMART" id="SM00827">
    <property type="entry name" value="PKS_AT"/>
    <property type="match status" value="2"/>
</dbReference>
<dbReference type="InterPro" id="IPR014030">
    <property type="entry name" value="Ketoacyl_synth_N"/>
</dbReference>
<dbReference type="InterPro" id="IPR020841">
    <property type="entry name" value="PKS_Beta-ketoAc_synthase_dom"/>
</dbReference>
<dbReference type="Gene3D" id="1.10.1200.10">
    <property type="entry name" value="ACP-like"/>
    <property type="match status" value="2"/>
</dbReference>
<comment type="cofactor">
    <cofactor evidence="1">
        <name>pantetheine 4'-phosphate</name>
        <dbReference type="ChEBI" id="CHEBI:47942"/>
    </cofactor>
</comment>
<feature type="region of interest" description="C-terminal hotdog fold" evidence="9">
    <location>
        <begin position="1060"/>
        <end position="1199"/>
    </location>
</feature>
<dbReference type="InterPro" id="IPR009081">
    <property type="entry name" value="PP-bd_ACP"/>
</dbReference>
<dbReference type="InterPro" id="IPR036291">
    <property type="entry name" value="NAD(P)-bd_dom_sf"/>
</dbReference>
<keyword evidence="8" id="KW-0012">Acyltransferase</keyword>
<dbReference type="Pfam" id="PF02801">
    <property type="entry name" value="Ketoacyl-synt_C"/>
    <property type="match status" value="2"/>
</dbReference>
<dbReference type="SMART" id="SM00826">
    <property type="entry name" value="PKS_DH"/>
    <property type="match status" value="2"/>
</dbReference>
<dbReference type="InterPro" id="IPR049551">
    <property type="entry name" value="PKS_DH_C"/>
</dbReference>
<dbReference type="CDD" id="cd08956">
    <property type="entry name" value="KR_3_FAS_SDR_x"/>
    <property type="match status" value="2"/>
</dbReference>
<dbReference type="SUPFAM" id="SSF51735">
    <property type="entry name" value="NAD(P)-binding Rossmann-fold domains"/>
    <property type="match status" value="5"/>
</dbReference>
<feature type="domain" description="PKS/mFAS DH" evidence="12">
    <location>
        <begin position="2658"/>
        <end position="2933"/>
    </location>
</feature>
<dbReference type="Pfam" id="PF13602">
    <property type="entry name" value="ADH_zinc_N_2"/>
    <property type="match status" value="1"/>
</dbReference>
<protein>
    <submittedName>
        <fullName evidence="13">SDR family NAD(P)-dependent oxidoreductase</fullName>
    </submittedName>
</protein>
<feature type="region of interest" description="C-terminal hotdog fold" evidence="9">
    <location>
        <begin position="2793"/>
        <end position="2933"/>
    </location>
</feature>
<feature type="region of interest" description="N-terminal hotdog fold" evidence="9">
    <location>
        <begin position="926"/>
        <end position="1047"/>
    </location>
</feature>
<feature type="active site" description="Proton acceptor; for dehydratase activity" evidence="9">
    <location>
        <position position="957"/>
    </location>
</feature>
<dbReference type="PROSITE" id="PS00012">
    <property type="entry name" value="PHOSPHOPANTETHEINE"/>
    <property type="match status" value="1"/>
</dbReference>
<dbReference type="SUPFAM" id="SSF53901">
    <property type="entry name" value="Thiolase-like"/>
    <property type="match status" value="2"/>
</dbReference>
<keyword evidence="14" id="KW-1185">Reference proteome</keyword>
<dbReference type="Pfam" id="PF08240">
    <property type="entry name" value="ADH_N"/>
    <property type="match status" value="1"/>
</dbReference>
<feature type="domain" description="PKS/mFAS DH" evidence="12">
    <location>
        <begin position="926"/>
        <end position="1199"/>
    </location>
</feature>
<dbReference type="InterPro" id="IPR055123">
    <property type="entry name" value="SpnB-like_Rossmann"/>
</dbReference>
<dbReference type="InterPro" id="IPR050091">
    <property type="entry name" value="PKS_NRPS_Biosynth_Enz"/>
</dbReference>
<evidence type="ECO:0000259" key="10">
    <source>
        <dbReference type="PROSITE" id="PS50075"/>
    </source>
</evidence>
<dbReference type="Gene3D" id="3.40.50.720">
    <property type="entry name" value="NAD(P)-binding Rossmann-like Domain"/>
    <property type="match status" value="4"/>
</dbReference>
<keyword evidence="3" id="KW-0596">Phosphopantetheine</keyword>
<dbReference type="InterPro" id="IPR020807">
    <property type="entry name" value="PKS_DH"/>
</dbReference>
<feature type="active site" description="Proton donor; for dehydratase activity" evidence="9">
    <location>
        <position position="1121"/>
    </location>
</feature>
<dbReference type="InterPro" id="IPR013154">
    <property type="entry name" value="ADH-like_N"/>
</dbReference>
<organism evidence="13 14">
    <name type="scientific">Dactylosporangium roseum</name>
    <dbReference type="NCBI Taxonomy" id="47989"/>
    <lineage>
        <taxon>Bacteria</taxon>
        <taxon>Bacillati</taxon>
        <taxon>Actinomycetota</taxon>
        <taxon>Actinomycetes</taxon>
        <taxon>Micromonosporales</taxon>
        <taxon>Micromonosporaceae</taxon>
        <taxon>Dactylosporangium</taxon>
    </lineage>
</organism>
<evidence type="ECO:0000256" key="9">
    <source>
        <dbReference type="PROSITE-ProRule" id="PRU01363"/>
    </source>
</evidence>
<dbReference type="Pfam" id="PF00698">
    <property type="entry name" value="Acyl_transf_1"/>
    <property type="match status" value="2"/>
</dbReference>
<dbReference type="InterPro" id="IPR049552">
    <property type="entry name" value="PKS_DH_N"/>
</dbReference>
<feature type="domain" description="Carrier" evidence="10">
    <location>
        <begin position="3681"/>
        <end position="3756"/>
    </location>
</feature>
<dbReference type="PROSITE" id="PS52019">
    <property type="entry name" value="PKS_MFAS_DH"/>
    <property type="match status" value="2"/>
</dbReference>
<dbReference type="SMART" id="SM00822">
    <property type="entry name" value="PKS_KR"/>
    <property type="match status" value="2"/>
</dbReference>
<dbReference type="InterPro" id="IPR018201">
    <property type="entry name" value="Ketoacyl_synth_AS"/>
</dbReference>
<dbReference type="SMART" id="SM00829">
    <property type="entry name" value="PKS_ER"/>
    <property type="match status" value="1"/>
</dbReference>
<dbReference type="Pfam" id="PF08990">
    <property type="entry name" value="Docking"/>
    <property type="match status" value="1"/>
</dbReference>
<gene>
    <name evidence="13" type="ORF">Drose_14295</name>
</gene>
<dbReference type="InterPro" id="IPR016035">
    <property type="entry name" value="Acyl_Trfase/lysoPLipase"/>
</dbReference>
<dbReference type="InterPro" id="IPR014031">
    <property type="entry name" value="Ketoacyl_synth_C"/>
</dbReference>
<evidence type="ECO:0000259" key="11">
    <source>
        <dbReference type="PROSITE" id="PS52004"/>
    </source>
</evidence>
<name>A0ABY5ZG95_9ACTN</name>
<dbReference type="Gene3D" id="3.10.129.110">
    <property type="entry name" value="Polyketide synthase dehydratase"/>
    <property type="match status" value="2"/>
</dbReference>
<dbReference type="CDD" id="cd00833">
    <property type="entry name" value="PKS"/>
    <property type="match status" value="2"/>
</dbReference>
<dbReference type="InterPro" id="IPR001227">
    <property type="entry name" value="Ac_transferase_dom_sf"/>
</dbReference>
<dbReference type="InterPro" id="IPR042104">
    <property type="entry name" value="PKS_dehydratase_sf"/>
</dbReference>
<dbReference type="Pfam" id="PF16197">
    <property type="entry name" value="KAsynt_C_assoc"/>
    <property type="match status" value="2"/>
</dbReference>
<evidence type="ECO:0000313" key="14">
    <source>
        <dbReference type="Proteomes" id="UP001058271"/>
    </source>
</evidence>
<dbReference type="Proteomes" id="UP001058271">
    <property type="component" value="Chromosome"/>
</dbReference>
<dbReference type="Gene3D" id="3.30.70.3290">
    <property type="match status" value="2"/>
</dbReference>
<dbReference type="SUPFAM" id="SSF55048">
    <property type="entry name" value="Probable ACP-binding domain of malonyl-CoA ACP transacylase"/>
    <property type="match status" value="2"/>
</dbReference>
<dbReference type="Gene3D" id="3.40.366.10">
    <property type="entry name" value="Malonyl-Coenzyme A Acyl Carrier Protein, domain 2"/>
    <property type="match status" value="2"/>
</dbReference>
<dbReference type="Gene3D" id="3.40.47.10">
    <property type="match status" value="2"/>
</dbReference>
<dbReference type="InterPro" id="IPR020843">
    <property type="entry name" value="ER"/>
</dbReference>
<reference evidence="13" key="1">
    <citation type="submission" date="2021-04" db="EMBL/GenBank/DDBJ databases">
        <title>Biosynthetic gene clusters of Dactylosporangioum roseum.</title>
        <authorList>
            <person name="Hartkoorn R.C."/>
            <person name="Beaudoing E."/>
            <person name="Hot D."/>
            <person name="Moureu S."/>
        </authorList>
    </citation>
    <scope>NUCLEOTIDE SEQUENCE</scope>
    <source>
        <strain evidence="13">NRRL B-16295</strain>
    </source>
</reference>
<dbReference type="InterPro" id="IPR020806">
    <property type="entry name" value="PKS_PP-bd"/>
</dbReference>
<feature type="domain" description="Carrier" evidence="10">
    <location>
        <begin position="1672"/>
        <end position="1747"/>
    </location>
</feature>
<dbReference type="PROSITE" id="PS00606">
    <property type="entry name" value="KS3_1"/>
    <property type="match status" value="2"/>
</dbReference>
<dbReference type="InterPro" id="IPR016036">
    <property type="entry name" value="Malonyl_transacylase_ACP-bd"/>
</dbReference>
<dbReference type="Pfam" id="PF21089">
    <property type="entry name" value="PKS_DH_N"/>
    <property type="match status" value="2"/>
</dbReference>
<keyword evidence="5" id="KW-0808">Transferase</keyword>
<dbReference type="SMART" id="SM01294">
    <property type="entry name" value="PKS_PP_betabranch"/>
    <property type="match status" value="1"/>
</dbReference>
<dbReference type="PROSITE" id="PS50075">
    <property type="entry name" value="CARRIER"/>
    <property type="match status" value="2"/>
</dbReference>
<feature type="active site" description="Proton donor; for dehydratase activity" evidence="9">
    <location>
        <position position="2853"/>
    </location>
</feature>
<feature type="region of interest" description="N-terminal hotdog fold" evidence="9">
    <location>
        <begin position="2658"/>
        <end position="2780"/>
    </location>
</feature>